<feature type="domain" description="YbhG-like alpha-helical hairpin" evidence="5">
    <location>
        <begin position="74"/>
        <end position="195"/>
    </location>
</feature>
<proteinExistence type="predicted"/>
<keyword evidence="4" id="KW-0732">Signal</keyword>
<evidence type="ECO:0000256" key="1">
    <source>
        <dbReference type="ARBA" id="ARBA00004196"/>
    </source>
</evidence>
<sequence length="317" mass="34001">MGRYGLIVITLLAGLVMTACQRTGTTAWQGYVEGEFVAIASPQSGQLDALLVQKGQRVTASQPLFVLNAVRERSQLEQAQQQWLAARAQLADLEQGKRAPEVAEVEARLAQALADAERAKQVLKRNEALYREGGVSGQQLDDARNLAAVSDGQVKQQQSALQVARLAARTDQIRAQSALVAAASAAATQATWQLEQTAQRAPQDALVSDTLYRAGDWVAAGQPVLRLLPPRNVKLRFFIGAEALARLPVGASVGARCDGCQPFAAQVSWVAPGPEFTPPVIYSNEQRHKLVWLVEAQPASGIAMALHPGQPVTVHLP</sequence>
<evidence type="ECO:0000256" key="2">
    <source>
        <dbReference type="ARBA" id="ARBA00023054"/>
    </source>
</evidence>
<dbReference type="GO" id="GO:0030313">
    <property type="term" value="C:cell envelope"/>
    <property type="evidence" value="ECO:0007669"/>
    <property type="project" value="UniProtKB-SubCell"/>
</dbReference>
<dbReference type="InterPro" id="IPR050465">
    <property type="entry name" value="UPF0194_transport"/>
</dbReference>
<keyword evidence="2 3" id="KW-0175">Coiled coil</keyword>
<reference evidence="6 7" key="1">
    <citation type="submission" date="2020-10" db="EMBL/GenBank/DDBJ databases">
        <title>The genome sequence of Chitinilyticum litopenaei 4Y14.</title>
        <authorList>
            <person name="Liu Y."/>
        </authorList>
    </citation>
    <scope>NUCLEOTIDE SEQUENCE [LARGE SCALE GENOMIC DNA]</scope>
    <source>
        <strain evidence="6 7">4Y14</strain>
    </source>
</reference>
<dbReference type="Gene3D" id="1.10.287.470">
    <property type="entry name" value="Helix hairpin bin"/>
    <property type="match status" value="2"/>
</dbReference>
<dbReference type="Pfam" id="PF25881">
    <property type="entry name" value="HH_YBHG"/>
    <property type="match status" value="1"/>
</dbReference>
<dbReference type="Gene3D" id="2.40.50.100">
    <property type="match status" value="1"/>
</dbReference>
<feature type="signal peptide" evidence="4">
    <location>
        <begin position="1"/>
        <end position="21"/>
    </location>
</feature>
<dbReference type="PROSITE" id="PS51257">
    <property type="entry name" value="PROKAR_LIPOPROTEIN"/>
    <property type="match status" value="1"/>
</dbReference>
<evidence type="ECO:0000259" key="5">
    <source>
        <dbReference type="Pfam" id="PF25881"/>
    </source>
</evidence>
<protein>
    <submittedName>
        <fullName evidence="6">HlyD family efflux transporter periplasmic adaptor subunit</fullName>
    </submittedName>
</protein>
<gene>
    <name evidence="6" type="ORF">INR99_13270</name>
</gene>
<evidence type="ECO:0000313" key="7">
    <source>
        <dbReference type="Proteomes" id="UP000604481"/>
    </source>
</evidence>
<comment type="subcellular location">
    <subcellularLocation>
        <location evidence="1">Cell envelope</location>
    </subcellularLocation>
</comment>
<dbReference type="PANTHER" id="PTHR32347">
    <property type="entry name" value="EFFLUX SYSTEM COMPONENT YKNX-RELATED"/>
    <property type="match status" value="1"/>
</dbReference>
<accession>A0A8J7FJ63</accession>
<keyword evidence="7" id="KW-1185">Reference proteome</keyword>
<dbReference type="InterPro" id="IPR059052">
    <property type="entry name" value="HH_YbhG-like"/>
</dbReference>
<dbReference type="AlphaFoldDB" id="A0A8J7FJ63"/>
<organism evidence="6 7">
    <name type="scientific">Chitinilyticum piscinae</name>
    <dbReference type="NCBI Taxonomy" id="2866724"/>
    <lineage>
        <taxon>Bacteria</taxon>
        <taxon>Pseudomonadati</taxon>
        <taxon>Pseudomonadota</taxon>
        <taxon>Betaproteobacteria</taxon>
        <taxon>Neisseriales</taxon>
        <taxon>Chitinibacteraceae</taxon>
        <taxon>Chitinilyticum</taxon>
    </lineage>
</organism>
<name>A0A8J7FJ63_9NEIS</name>
<dbReference type="EMBL" id="JADFUA010000008">
    <property type="protein sequence ID" value="MBE9610315.1"/>
    <property type="molecule type" value="Genomic_DNA"/>
</dbReference>
<evidence type="ECO:0000256" key="4">
    <source>
        <dbReference type="SAM" id="SignalP"/>
    </source>
</evidence>
<comment type="caution">
    <text evidence="6">The sequence shown here is derived from an EMBL/GenBank/DDBJ whole genome shotgun (WGS) entry which is preliminary data.</text>
</comment>
<dbReference type="Proteomes" id="UP000604481">
    <property type="component" value="Unassembled WGS sequence"/>
</dbReference>
<evidence type="ECO:0000256" key="3">
    <source>
        <dbReference type="SAM" id="Coils"/>
    </source>
</evidence>
<dbReference type="PANTHER" id="PTHR32347:SF23">
    <property type="entry name" value="BLL5650 PROTEIN"/>
    <property type="match status" value="1"/>
</dbReference>
<evidence type="ECO:0000313" key="6">
    <source>
        <dbReference type="EMBL" id="MBE9610315.1"/>
    </source>
</evidence>
<feature type="chain" id="PRO_5035287926" evidence="4">
    <location>
        <begin position="22"/>
        <end position="317"/>
    </location>
</feature>
<feature type="coiled-coil region" evidence="3">
    <location>
        <begin position="76"/>
        <end position="129"/>
    </location>
</feature>